<dbReference type="PANTHER" id="PTHR42850:SF4">
    <property type="entry name" value="ZINC-DEPENDENT ENDOPOLYPHOSPHATASE"/>
    <property type="match status" value="1"/>
</dbReference>
<protein>
    <recommendedName>
        <fullName evidence="1">Calcineurin-like phosphoesterase domain-containing protein</fullName>
    </recommendedName>
</protein>
<dbReference type="GO" id="GO:0008803">
    <property type="term" value="F:bis(5'-nucleosyl)-tetraphosphatase (symmetrical) activity"/>
    <property type="evidence" value="ECO:0007669"/>
    <property type="project" value="TreeGrafter"/>
</dbReference>
<dbReference type="PANTHER" id="PTHR42850">
    <property type="entry name" value="METALLOPHOSPHOESTERASE"/>
    <property type="match status" value="1"/>
</dbReference>
<accession>A0A967EK51</accession>
<dbReference type="InterPro" id="IPR004843">
    <property type="entry name" value="Calcineurin-like_PHP"/>
</dbReference>
<dbReference type="InterPro" id="IPR029052">
    <property type="entry name" value="Metallo-depent_PP-like"/>
</dbReference>
<name>A0A967EK51_9RHOB</name>
<dbReference type="RefSeq" id="WP_167199691.1">
    <property type="nucleotide sequence ID" value="NZ_JAAORB010000046.1"/>
</dbReference>
<evidence type="ECO:0000259" key="1">
    <source>
        <dbReference type="Pfam" id="PF00149"/>
    </source>
</evidence>
<comment type="caution">
    <text evidence="2">The sequence shown here is derived from an EMBL/GenBank/DDBJ whole genome shotgun (WGS) entry which is preliminary data.</text>
</comment>
<keyword evidence="3" id="KW-1185">Reference proteome</keyword>
<dbReference type="AlphaFoldDB" id="A0A967EK51"/>
<dbReference type="Gene3D" id="3.60.21.10">
    <property type="match status" value="1"/>
</dbReference>
<dbReference type="InterPro" id="IPR050126">
    <property type="entry name" value="Ap4A_hydrolase"/>
</dbReference>
<proteinExistence type="predicted"/>
<dbReference type="GO" id="GO:0110154">
    <property type="term" value="P:RNA decapping"/>
    <property type="evidence" value="ECO:0007669"/>
    <property type="project" value="TreeGrafter"/>
</dbReference>
<dbReference type="SUPFAM" id="SSF56300">
    <property type="entry name" value="Metallo-dependent phosphatases"/>
    <property type="match status" value="1"/>
</dbReference>
<dbReference type="GO" id="GO:0016791">
    <property type="term" value="F:phosphatase activity"/>
    <property type="evidence" value="ECO:0007669"/>
    <property type="project" value="TreeGrafter"/>
</dbReference>
<evidence type="ECO:0000313" key="2">
    <source>
        <dbReference type="EMBL" id="NHQ75767.1"/>
    </source>
</evidence>
<evidence type="ECO:0000313" key="3">
    <source>
        <dbReference type="Proteomes" id="UP000639775"/>
    </source>
</evidence>
<dbReference type="Proteomes" id="UP000639775">
    <property type="component" value="Unassembled WGS sequence"/>
</dbReference>
<feature type="domain" description="Calcineurin-like phosphoesterase" evidence="1">
    <location>
        <begin position="25"/>
        <end position="226"/>
    </location>
</feature>
<reference evidence="2" key="1">
    <citation type="submission" date="2020-03" db="EMBL/GenBank/DDBJ databases">
        <title>Roseovarius gahaiensis sp. nov., isolated from Gahai Saline Lake, China.</title>
        <authorList>
            <person name="Sun X."/>
        </authorList>
    </citation>
    <scope>NUCLEOTIDE SEQUENCE</scope>
    <source>
        <strain evidence="2">GH877</strain>
    </source>
</reference>
<sequence>MTQIQHQLSDWFLLPVNAGSSQTFVIGDIHGQADVLGSVLQQVAKTPRICQERKLIFLGDIIDRGPKSIRSVELVMDARTTAAVDSVVFLPGNHELMLVDGIDSPMEYLPDWLDNGGERVVEEAFPGHSARLLEDLAKMAEDAIGQSFLRAIDASPSYHQQGDVVFVHGGLDPSQSADAFLSKPKFGDWCGEHWAWIREPFLDWTDGWRSPTGRPCIVVHGHTPVTDTPIQLSEFTRRADKLGSHKRLCLDAGAAAVPQVAWAEMFERSYRVNLTYDAAIKR</sequence>
<organism evidence="2 3">
    <name type="scientific">Roseovarius gahaiensis</name>
    <dbReference type="NCBI Taxonomy" id="2716691"/>
    <lineage>
        <taxon>Bacteria</taxon>
        <taxon>Pseudomonadati</taxon>
        <taxon>Pseudomonadota</taxon>
        <taxon>Alphaproteobacteria</taxon>
        <taxon>Rhodobacterales</taxon>
        <taxon>Roseobacteraceae</taxon>
        <taxon>Roseovarius</taxon>
    </lineage>
</organism>
<dbReference type="GO" id="GO:0005737">
    <property type="term" value="C:cytoplasm"/>
    <property type="evidence" value="ECO:0007669"/>
    <property type="project" value="TreeGrafter"/>
</dbReference>
<dbReference type="Pfam" id="PF00149">
    <property type="entry name" value="Metallophos"/>
    <property type="match status" value="1"/>
</dbReference>
<dbReference type="EMBL" id="JAAORB010000046">
    <property type="protein sequence ID" value="NHQ75767.1"/>
    <property type="molecule type" value="Genomic_DNA"/>
</dbReference>
<dbReference type="InterPro" id="IPR006186">
    <property type="entry name" value="Ser/Thr-sp_prot-phosphatase"/>
</dbReference>
<dbReference type="PRINTS" id="PR00114">
    <property type="entry name" value="STPHPHTASE"/>
</dbReference>
<gene>
    <name evidence="2" type="ORF">HAT86_15040</name>
</gene>